<name>A0A7Y8KY79_9BURK</name>
<dbReference type="Proteomes" id="UP000545507">
    <property type="component" value="Unassembled WGS sequence"/>
</dbReference>
<protein>
    <submittedName>
        <fullName evidence="1">DNA-binding protein</fullName>
    </submittedName>
</protein>
<keyword evidence="2" id="KW-1185">Reference proteome</keyword>
<dbReference type="InterPro" id="IPR026365">
    <property type="entry name" value="BcepMu_gp16"/>
</dbReference>
<evidence type="ECO:0000313" key="1">
    <source>
        <dbReference type="EMBL" id="NWF46332.1"/>
    </source>
</evidence>
<evidence type="ECO:0000313" key="2">
    <source>
        <dbReference type="Proteomes" id="UP000545507"/>
    </source>
</evidence>
<proteinExistence type="predicted"/>
<dbReference type="EMBL" id="VYGV01000012">
    <property type="protein sequence ID" value="NWF46332.1"/>
    <property type="molecule type" value="Genomic_DNA"/>
</dbReference>
<dbReference type="NCBIfam" id="TIGR04111">
    <property type="entry name" value="BcepMu_gp16"/>
    <property type="match status" value="1"/>
</dbReference>
<organism evidence="1 2">
    <name type="scientific">Hydrogenophaga aromaticivorans</name>
    <dbReference type="NCBI Taxonomy" id="2610898"/>
    <lineage>
        <taxon>Bacteria</taxon>
        <taxon>Pseudomonadati</taxon>
        <taxon>Pseudomonadota</taxon>
        <taxon>Betaproteobacteria</taxon>
        <taxon>Burkholderiales</taxon>
        <taxon>Comamonadaceae</taxon>
        <taxon>Hydrogenophaga</taxon>
    </lineage>
</organism>
<keyword evidence="1" id="KW-0238">DNA-binding</keyword>
<dbReference type="AlphaFoldDB" id="A0A7Y8KY79"/>
<gene>
    <name evidence="1" type="ORF">F3K02_13885</name>
</gene>
<sequence>MENIVKTSPETVKLQFELHGLSIREWAQAQGFSERLVYAVLSGKSKGMRGESFRIAVALGLRHEPRIEDAPTFVKDALLQRAELTQHNHREVPMT</sequence>
<comment type="caution">
    <text evidence="1">The sequence shown here is derived from an EMBL/GenBank/DDBJ whole genome shotgun (WGS) entry which is preliminary data.</text>
</comment>
<dbReference type="GO" id="GO:0003677">
    <property type="term" value="F:DNA binding"/>
    <property type="evidence" value="ECO:0007669"/>
    <property type="project" value="UniProtKB-KW"/>
</dbReference>
<accession>A0A7Y8KY79</accession>
<reference evidence="1 2" key="1">
    <citation type="submission" date="2019-09" db="EMBL/GenBank/DDBJ databases">
        <title>Hydrogenophaga aromatica sp. nov., isolated from a para-xylene-degrading enrichment culture.</title>
        <authorList>
            <person name="Tancsics A."/>
            <person name="Banerjee S."/>
        </authorList>
    </citation>
    <scope>NUCLEOTIDE SEQUENCE [LARGE SCALE GENOMIC DNA]</scope>
    <source>
        <strain evidence="1 2">D2P1</strain>
    </source>
</reference>